<name>A0A679FNL9_9CAUD</name>
<organism evidence="1 2">
    <name type="scientific">Cronobacter phage vB_CsaP_009</name>
    <dbReference type="NCBI Taxonomy" id="2699738"/>
    <lineage>
        <taxon>Viruses</taxon>
        <taxon>Duplodnaviria</taxon>
        <taxon>Heunggongvirae</taxon>
        <taxon>Uroviricota</taxon>
        <taxon>Caudoviricetes</taxon>
        <taxon>Grimontviridae</taxon>
        <taxon>Privateervirus</taxon>
        <taxon>Privateervirus pv009</taxon>
    </lineage>
</organism>
<dbReference type="KEGG" id="vg:55603455"/>
<keyword evidence="2" id="KW-1185">Reference proteome</keyword>
<dbReference type="EMBL" id="LC519601">
    <property type="protein sequence ID" value="BBU72667.1"/>
    <property type="molecule type" value="Genomic_DNA"/>
</dbReference>
<evidence type="ECO:0000313" key="1">
    <source>
        <dbReference type="EMBL" id="BBU72667.1"/>
    </source>
</evidence>
<reference evidence="1 2" key="1">
    <citation type="submission" date="2020-01" db="EMBL/GenBank/DDBJ databases">
        <title>Isolation, characterization and genomic analysis of a lytic bacteriophage vB_CsaP_009 infecting Cronobacter.</title>
        <authorList>
            <person name="Soleimani-Delfan A."/>
            <person name="Shahin K."/>
            <person name="Barazandeh M."/>
            <person name="Komijani M."/>
        </authorList>
    </citation>
    <scope>NUCLEOTIDE SEQUENCE [LARGE SCALE GENOMIC DNA]</scope>
</reference>
<proteinExistence type="predicted"/>
<accession>A0A679FNL9</accession>
<dbReference type="Proteomes" id="UP000479051">
    <property type="component" value="Segment"/>
</dbReference>
<dbReference type="RefSeq" id="YP_009833400.1">
    <property type="nucleotide sequence ID" value="NC_048664.1"/>
</dbReference>
<sequence>MYLTLVGENGWMFREDVPCFGMLSDLDCVVENEDWEDVPLDNISSSNLESVIYYPSDRFSSEKYIFKQVRGDMDSEEFLKQLTDKVLKNPMSNGMFDHITFGEYVVPDYEEEEYHIDNESAMMKVYGFEIKTKGLNMQKTLLPAMMIRNILNDTDIGRVFKMLTDEGFDWHFSFMISQMFYMCTDYSGNTYLNIVDYDSTILPHYDATLEDFKNMCTGDFKQIYQGDWGDTENGYGRFGHYDGGDAGQFDRNKESLTLTHTFLSDEMNGDLLIPNEISSKQITIEIFLDLAKTIYEEYKKWNIA</sequence>
<dbReference type="GeneID" id="55603455"/>
<evidence type="ECO:0000313" key="2">
    <source>
        <dbReference type="Proteomes" id="UP000479051"/>
    </source>
</evidence>
<protein>
    <submittedName>
        <fullName evidence="1">Uncharacterized protein</fullName>
    </submittedName>
</protein>